<feature type="binding site" evidence="4">
    <location>
        <position position="67"/>
    </location>
    <ligand>
        <name>S-adenosyl-L-methionine</name>
        <dbReference type="ChEBI" id="CHEBI:59789"/>
    </ligand>
</feature>
<evidence type="ECO:0000256" key="4">
    <source>
        <dbReference type="HAMAP-Rule" id="MF_02217"/>
    </source>
</evidence>
<dbReference type="InterPro" id="IPR002935">
    <property type="entry name" value="SAM_O-MeTrfase"/>
</dbReference>
<dbReference type="Pfam" id="PF01596">
    <property type="entry name" value="Methyltransf_3"/>
    <property type="match status" value="1"/>
</dbReference>
<dbReference type="InterPro" id="IPR043675">
    <property type="entry name" value="TrmR_methyltr"/>
</dbReference>
<comment type="caution">
    <text evidence="5">The sequence shown here is derived from an EMBL/GenBank/DDBJ whole genome shotgun (WGS) entry which is preliminary data.</text>
</comment>
<protein>
    <recommendedName>
        <fullName evidence="4">tRNA 5-hydroxyuridine methyltransferase</fullName>
        <ecNumber evidence="4">2.1.1.-</ecNumber>
    </recommendedName>
    <alternativeName>
        <fullName evidence="4">ho5U methyltransferase</fullName>
    </alternativeName>
</protein>
<feature type="binding site" evidence="4">
    <location>
        <position position="157"/>
    </location>
    <ligand>
        <name>Mg(2+)</name>
        <dbReference type="ChEBI" id="CHEBI:18420"/>
    </ligand>
</feature>
<dbReference type="AlphaFoldDB" id="A0A9D2AVP8"/>
<dbReference type="HAMAP" id="MF_02217">
    <property type="entry name" value="TrmR_methyltr"/>
    <property type="match status" value="1"/>
</dbReference>
<keyword evidence="2 4" id="KW-0808">Transferase</keyword>
<feature type="binding site" evidence="4">
    <location>
        <position position="131"/>
    </location>
    <ligand>
        <name>S-adenosyl-L-methionine</name>
        <dbReference type="ChEBI" id="CHEBI:59789"/>
    </ligand>
</feature>
<dbReference type="GO" id="GO:0000287">
    <property type="term" value="F:magnesium ion binding"/>
    <property type="evidence" value="ECO:0007669"/>
    <property type="project" value="UniProtKB-UniRule"/>
</dbReference>
<feature type="binding site" evidence="4">
    <location>
        <position position="158"/>
    </location>
    <ligand>
        <name>Mg(2+)</name>
        <dbReference type="ChEBI" id="CHEBI:18420"/>
    </ligand>
</feature>
<dbReference type="EC" id="2.1.1.-" evidence="4"/>
<reference evidence="5" key="2">
    <citation type="submission" date="2021-04" db="EMBL/GenBank/DDBJ databases">
        <authorList>
            <person name="Gilroy R."/>
        </authorList>
    </citation>
    <scope>NUCLEOTIDE SEQUENCE</scope>
    <source>
        <strain evidence="5">ChiGjej4B4-12881</strain>
    </source>
</reference>
<reference evidence="5" key="1">
    <citation type="journal article" date="2021" name="PeerJ">
        <title>Extensive microbial diversity within the chicken gut microbiome revealed by metagenomics and culture.</title>
        <authorList>
            <person name="Gilroy R."/>
            <person name="Ravi A."/>
            <person name="Getino M."/>
            <person name="Pursley I."/>
            <person name="Horton D.L."/>
            <person name="Alikhan N.F."/>
            <person name="Baker D."/>
            <person name="Gharbi K."/>
            <person name="Hall N."/>
            <person name="Watson M."/>
            <person name="Adriaenssens E.M."/>
            <person name="Foster-Nyarko E."/>
            <person name="Jarju S."/>
            <person name="Secka A."/>
            <person name="Antonio M."/>
            <person name="Oren A."/>
            <person name="Chaudhuri R.R."/>
            <person name="La Ragione R."/>
            <person name="Hildebrand F."/>
            <person name="Pallen M.J."/>
        </authorList>
    </citation>
    <scope>NUCLEOTIDE SEQUENCE</scope>
    <source>
        <strain evidence="5">ChiGjej4B4-12881</strain>
    </source>
</reference>
<evidence type="ECO:0000256" key="2">
    <source>
        <dbReference type="ARBA" id="ARBA00022679"/>
    </source>
</evidence>
<comment type="similarity">
    <text evidence="4">Belongs to the class I-like SAM-binding methyltransferase superfamily. Cation-dependent O-methyltransferase family.</text>
</comment>
<evidence type="ECO:0000256" key="1">
    <source>
        <dbReference type="ARBA" id="ARBA00022603"/>
    </source>
</evidence>
<evidence type="ECO:0000313" key="5">
    <source>
        <dbReference type="EMBL" id="HIX51638.1"/>
    </source>
</evidence>
<sequence length="220" mass="24862">MIADERIADYIRSLDRGNGPLLDQIEEEARREDVPIIRKETSAFLKTLIAACRPRRILEVGTAVGYSALLMCRVMPPECRITTIEKFPLRIEAARENFRLAGEEGRVELLEGDAEEILYTLDGPFDFIFMDAAKGQYIHWLPRVLELLGEGGILLSDNIFQDGDVVQSRFAVERRDRTIHKRMREYLFALTHDERLETSLLPVGDGAAVSVKIGSQGGRT</sequence>
<organism evidence="5 6">
    <name type="scientific">Candidatus Lachnoclostridium stercoripullorum</name>
    <dbReference type="NCBI Taxonomy" id="2838635"/>
    <lineage>
        <taxon>Bacteria</taxon>
        <taxon>Bacillati</taxon>
        <taxon>Bacillota</taxon>
        <taxon>Clostridia</taxon>
        <taxon>Lachnospirales</taxon>
        <taxon>Lachnospiraceae</taxon>
    </lineage>
</organism>
<dbReference type="InterPro" id="IPR029063">
    <property type="entry name" value="SAM-dependent_MTases_sf"/>
</dbReference>
<dbReference type="EMBL" id="DXEU01000041">
    <property type="protein sequence ID" value="HIX51638.1"/>
    <property type="molecule type" value="Genomic_DNA"/>
</dbReference>
<evidence type="ECO:0000313" key="6">
    <source>
        <dbReference type="Proteomes" id="UP000886780"/>
    </source>
</evidence>
<dbReference type="PANTHER" id="PTHR10509:SF14">
    <property type="entry name" value="CAFFEOYL-COA O-METHYLTRANSFERASE 3-RELATED"/>
    <property type="match status" value="1"/>
</dbReference>
<comment type="catalytic activity">
    <reaction evidence="4">
        <text>5-hydroxyuridine(34) in tRNA + S-adenosyl-L-methionine = 5-methoxyuridine(34) in tRNA + S-adenosyl-L-homocysteine + H(+)</text>
        <dbReference type="Rhea" id="RHEA:60524"/>
        <dbReference type="Rhea" id="RHEA-COMP:13381"/>
        <dbReference type="Rhea" id="RHEA-COMP:15591"/>
        <dbReference type="ChEBI" id="CHEBI:15378"/>
        <dbReference type="ChEBI" id="CHEBI:57856"/>
        <dbReference type="ChEBI" id="CHEBI:59789"/>
        <dbReference type="ChEBI" id="CHEBI:136877"/>
        <dbReference type="ChEBI" id="CHEBI:143860"/>
    </reaction>
</comment>
<keyword evidence="3 4" id="KW-0949">S-adenosyl-L-methionine</keyword>
<feature type="binding site" evidence="4">
    <location>
        <position position="37"/>
    </location>
    <ligand>
        <name>S-adenosyl-L-methionine</name>
        <dbReference type="ChEBI" id="CHEBI:59789"/>
    </ligand>
</feature>
<feature type="binding site" evidence="4">
    <location>
        <position position="131"/>
    </location>
    <ligand>
        <name>Mg(2+)</name>
        <dbReference type="ChEBI" id="CHEBI:18420"/>
    </ligand>
</feature>
<evidence type="ECO:0000256" key="3">
    <source>
        <dbReference type="ARBA" id="ARBA00022691"/>
    </source>
</evidence>
<dbReference type="SUPFAM" id="SSF53335">
    <property type="entry name" value="S-adenosyl-L-methionine-dependent methyltransferases"/>
    <property type="match status" value="1"/>
</dbReference>
<name>A0A9D2AVP8_9FIRM</name>
<accession>A0A9D2AVP8</accession>
<keyword evidence="4" id="KW-0819">tRNA processing</keyword>
<comment type="function">
    <text evidence="4">Catalyzes the methylation of 5-hydroxyuridine (ho5U) to form 5-methoxyuridine (mo5U) at position 34 in tRNAs.</text>
</comment>
<feature type="binding site" evidence="4">
    <location>
        <position position="85"/>
    </location>
    <ligand>
        <name>S-adenosyl-L-methionine</name>
        <dbReference type="ChEBI" id="CHEBI:59789"/>
    </ligand>
</feature>
<dbReference type="PROSITE" id="PS51682">
    <property type="entry name" value="SAM_OMT_I"/>
    <property type="match status" value="1"/>
</dbReference>
<dbReference type="Gene3D" id="3.40.50.150">
    <property type="entry name" value="Vaccinia Virus protein VP39"/>
    <property type="match status" value="1"/>
</dbReference>
<dbReference type="PANTHER" id="PTHR10509">
    <property type="entry name" value="O-METHYLTRANSFERASE-RELATED"/>
    <property type="match status" value="1"/>
</dbReference>
<comment type="subunit">
    <text evidence="4">Homodimer.</text>
</comment>
<dbReference type="InterPro" id="IPR050362">
    <property type="entry name" value="Cation-dep_OMT"/>
</dbReference>
<keyword evidence="1 4" id="KW-0489">Methyltransferase</keyword>
<feature type="binding site" evidence="4">
    <location>
        <begin position="113"/>
        <end position="114"/>
    </location>
    <ligand>
        <name>S-adenosyl-L-methionine</name>
        <dbReference type="ChEBI" id="CHEBI:59789"/>
    </ligand>
</feature>
<dbReference type="GO" id="GO:0008171">
    <property type="term" value="F:O-methyltransferase activity"/>
    <property type="evidence" value="ECO:0007669"/>
    <property type="project" value="InterPro"/>
</dbReference>
<proteinExistence type="inferred from homology"/>
<dbReference type="GO" id="GO:0016300">
    <property type="term" value="F:tRNA (uridine) methyltransferase activity"/>
    <property type="evidence" value="ECO:0007669"/>
    <property type="project" value="UniProtKB-UniRule"/>
</dbReference>
<gene>
    <name evidence="4" type="primary">trmR</name>
    <name evidence="5" type="ORF">IAA28_02395</name>
</gene>
<dbReference type="GO" id="GO:0030488">
    <property type="term" value="P:tRNA methylation"/>
    <property type="evidence" value="ECO:0007669"/>
    <property type="project" value="UniProtKB-UniRule"/>
</dbReference>
<dbReference type="GO" id="GO:0008757">
    <property type="term" value="F:S-adenosylmethionine-dependent methyltransferase activity"/>
    <property type="evidence" value="ECO:0007669"/>
    <property type="project" value="TreeGrafter"/>
</dbReference>
<keyword evidence="4" id="KW-0460">Magnesium</keyword>
<keyword evidence="4" id="KW-0479">Metal-binding</keyword>
<dbReference type="CDD" id="cd02440">
    <property type="entry name" value="AdoMet_MTases"/>
    <property type="match status" value="1"/>
</dbReference>
<dbReference type="Proteomes" id="UP000886780">
    <property type="component" value="Unassembled WGS sequence"/>
</dbReference>